<feature type="transmembrane region" description="Helical" evidence="1">
    <location>
        <begin position="12"/>
        <end position="40"/>
    </location>
</feature>
<name>K9UDB1_CHAP6</name>
<evidence type="ECO:0000313" key="3">
    <source>
        <dbReference type="Proteomes" id="UP000010366"/>
    </source>
</evidence>
<dbReference type="PANTHER" id="PTHR34989:SF1">
    <property type="entry name" value="PROTEIN HDED"/>
    <property type="match status" value="1"/>
</dbReference>
<protein>
    <recommendedName>
        <fullName evidence="4">Acid-resistance membrane protein</fullName>
    </recommendedName>
</protein>
<dbReference type="AlphaFoldDB" id="K9UDB1"/>
<evidence type="ECO:0000313" key="2">
    <source>
        <dbReference type="EMBL" id="AFY92406.1"/>
    </source>
</evidence>
<feature type="transmembrane region" description="Helical" evidence="1">
    <location>
        <begin position="131"/>
        <end position="149"/>
    </location>
</feature>
<keyword evidence="1" id="KW-1133">Transmembrane helix</keyword>
<keyword evidence="1" id="KW-0472">Membrane</keyword>
<dbReference type="OrthoDB" id="571957at2"/>
<dbReference type="KEGG" id="cmp:Cha6605_1187"/>
<dbReference type="EMBL" id="CP003600">
    <property type="protein sequence ID" value="AFY92406.1"/>
    <property type="molecule type" value="Genomic_DNA"/>
</dbReference>
<dbReference type="STRING" id="1173020.Cha6605_1187"/>
<dbReference type="PANTHER" id="PTHR34989">
    <property type="entry name" value="PROTEIN HDED"/>
    <property type="match status" value="1"/>
</dbReference>
<organism evidence="2 3">
    <name type="scientific">Chamaesiphon minutus (strain ATCC 27169 / PCC 6605)</name>
    <dbReference type="NCBI Taxonomy" id="1173020"/>
    <lineage>
        <taxon>Bacteria</taxon>
        <taxon>Bacillati</taxon>
        <taxon>Cyanobacteriota</taxon>
        <taxon>Cyanophyceae</taxon>
        <taxon>Gomontiellales</taxon>
        <taxon>Chamaesiphonaceae</taxon>
        <taxon>Chamaesiphon</taxon>
    </lineage>
</organism>
<dbReference type="InterPro" id="IPR005325">
    <property type="entry name" value="DUF308_memb"/>
</dbReference>
<evidence type="ECO:0000256" key="1">
    <source>
        <dbReference type="SAM" id="Phobius"/>
    </source>
</evidence>
<sequence>MKVTTPKPKKITLVSSSWLIPLAIITIGLGTFAVIFPLFAALDATLFFGLIFILAGIMQIFYALRSWGIGQVFWKLTLGGLYLVAGIFVTIYPLSGVFSVFTLVVGSTIFAQGLIQVSLSLQMRRTIPNWWWMLSSGIIGIIFGVYIWSSSIMSAAWSIGILIGIDLLFDGFWMLMLPSGQRRALNLQNGVE</sequence>
<dbReference type="HOGENOM" id="CLU_091585_2_3_3"/>
<evidence type="ECO:0008006" key="4">
    <source>
        <dbReference type="Google" id="ProtNLM"/>
    </source>
</evidence>
<keyword evidence="3" id="KW-1185">Reference proteome</keyword>
<accession>K9UDB1</accession>
<proteinExistence type="predicted"/>
<feature type="transmembrane region" description="Helical" evidence="1">
    <location>
        <begin position="76"/>
        <end position="94"/>
    </location>
</feature>
<dbReference type="Proteomes" id="UP000010366">
    <property type="component" value="Chromosome"/>
</dbReference>
<dbReference type="InterPro" id="IPR052712">
    <property type="entry name" value="Acid_resist_chaperone_HdeD"/>
</dbReference>
<gene>
    <name evidence="2" type="ORF">Cha6605_1187</name>
</gene>
<reference evidence="2 3" key="1">
    <citation type="submission" date="2012-05" db="EMBL/GenBank/DDBJ databases">
        <title>Finished chromosome of genome of Chamaesiphon sp. PCC 6605.</title>
        <authorList>
            <consortium name="US DOE Joint Genome Institute"/>
            <person name="Gugger M."/>
            <person name="Coursin T."/>
            <person name="Rippka R."/>
            <person name="Tandeau De Marsac N."/>
            <person name="Huntemann M."/>
            <person name="Wei C.-L."/>
            <person name="Han J."/>
            <person name="Detter J.C."/>
            <person name="Han C."/>
            <person name="Tapia R."/>
            <person name="Chen A."/>
            <person name="Kyrpides N."/>
            <person name="Mavromatis K."/>
            <person name="Markowitz V."/>
            <person name="Szeto E."/>
            <person name="Ivanova N."/>
            <person name="Pagani I."/>
            <person name="Pati A."/>
            <person name="Goodwin L."/>
            <person name="Nordberg H.P."/>
            <person name="Cantor M.N."/>
            <person name="Hua S.X."/>
            <person name="Woyke T."/>
            <person name="Kerfeld C.A."/>
        </authorList>
    </citation>
    <scope>NUCLEOTIDE SEQUENCE [LARGE SCALE GENOMIC DNA]</scope>
    <source>
        <strain evidence="3">ATCC 27169 / PCC 6605</strain>
    </source>
</reference>
<dbReference type="RefSeq" id="WP_015158592.1">
    <property type="nucleotide sequence ID" value="NC_019697.1"/>
</dbReference>
<feature type="transmembrane region" description="Helical" evidence="1">
    <location>
        <begin position="46"/>
        <end position="64"/>
    </location>
</feature>
<dbReference type="GO" id="GO:0005886">
    <property type="term" value="C:plasma membrane"/>
    <property type="evidence" value="ECO:0007669"/>
    <property type="project" value="TreeGrafter"/>
</dbReference>
<dbReference type="eggNOG" id="COG3247">
    <property type="taxonomic scope" value="Bacteria"/>
</dbReference>
<feature type="transmembrane region" description="Helical" evidence="1">
    <location>
        <begin position="155"/>
        <end position="177"/>
    </location>
</feature>
<dbReference type="Pfam" id="PF03729">
    <property type="entry name" value="DUF308"/>
    <property type="match status" value="1"/>
</dbReference>
<feature type="transmembrane region" description="Helical" evidence="1">
    <location>
        <begin position="100"/>
        <end position="119"/>
    </location>
</feature>
<keyword evidence="1" id="KW-0812">Transmembrane</keyword>